<keyword evidence="1" id="KW-0812">Transmembrane</keyword>
<protein>
    <submittedName>
        <fullName evidence="2">Uncharacterized protein</fullName>
    </submittedName>
</protein>
<evidence type="ECO:0000313" key="2">
    <source>
        <dbReference type="EMBL" id="PPE05162.1"/>
    </source>
</evidence>
<keyword evidence="3" id="KW-1185">Reference proteome</keyword>
<keyword evidence="1" id="KW-0472">Membrane</keyword>
<accession>A0A2S5RD75</accession>
<keyword evidence="1" id="KW-1133">Transmembrane helix</keyword>
<dbReference type="EMBL" id="PHNE01000004">
    <property type="protein sequence ID" value="PPE05162.1"/>
    <property type="molecule type" value="Genomic_DNA"/>
</dbReference>
<dbReference type="RefSeq" id="WP_028126933.1">
    <property type="nucleotide sequence ID" value="NZ_PHNE01000004.1"/>
</dbReference>
<proteinExistence type="predicted"/>
<evidence type="ECO:0000313" key="3">
    <source>
        <dbReference type="Proteomes" id="UP000237865"/>
    </source>
</evidence>
<organism evidence="2 3">
    <name type="scientific">Williamsoniiplasma lucivorax</name>
    <dbReference type="NCBI Taxonomy" id="209274"/>
    <lineage>
        <taxon>Bacteria</taxon>
        <taxon>Bacillati</taxon>
        <taxon>Mycoplasmatota</taxon>
        <taxon>Mollicutes</taxon>
        <taxon>Entomoplasmatales</taxon>
        <taxon>Williamsoniiplasma</taxon>
    </lineage>
</organism>
<sequence length="88" mass="10552">MQTTKKIFTLEELKQQNKELNDLVLELEKKIRGHLRWWFLLPLFGFVVYSILIDKKRRNPEMSDALTKIKVEILKNEIEIARINKAKN</sequence>
<gene>
    <name evidence="2" type="ORF">ELUCI_v1c06980</name>
</gene>
<dbReference type="STRING" id="1399797.GCA_000518285_01736"/>
<evidence type="ECO:0000256" key="1">
    <source>
        <dbReference type="SAM" id="Phobius"/>
    </source>
</evidence>
<dbReference type="AlphaFoldDB" id="A0A2S5RD75"/>
<name>A0A2S5RD75_9MOLU</name>
<reference evidence="2 3" key="1">
    <citation type="submission" date="2017-11" db="EMBL/GenBank/DDBJ databases">
        <title>Genome sequence of Entomoplasma lucivorax PIPN-2 (ATCC 49196).</title>
        <authorList>
            <person name="Lo W.-S."/>
            <person name="Gasparich G.E."/>
            <person name="Kuo C.-H."/>
        </authorList>
    </citation>
    <scope>NUCLEOTIDE SEQUENCE [LARGE SCALE GENOMIC DNA]</scope>
    <source>
        <strain evidence="2 3">PIPN-2</strain>
    </source>
</reference>
<dbReference type="Proteomes" id="UP000237865">
    <property type="component" value="Unassembled WGS sequence"/>
</dbReference>
<feature type="transmembrane region" description="Helical" evidence="1">
    <location>
        <begin position="35"/>
        <end position="53"/>
    </location>
</feature>
<comment type="caution">
    <text evidence="2">The sequence shown here is derived from an EMBL/GenBank/DDBJ whole genome shotgun (WGS) entry which is preliminary data.</text>
</comment>